<proteinExistence type="predicted"/>
<dbReference type="Proteomes" id="UP001281203">
    <property type="component" value="Unassembled WGS sequence"/>
</dbReference>
<keyword evidence="1" id="KW-0472">Membrane</keyword>
<keyword evidence="1" id="KW-1133">Transmembrane helix</keyword>
<accession>A0ABU3X312</accession>
<name>A0ABU3X312_9EURY</name>
<dbReference type="EMBL" id="WBKO01000002">
    <property type="protein sequence ID" value="MDV2482449.1"/>
    <property type="molecule type" value="Genomic_DNA"/>
</dbReference>
<feature type="transmembrane region" description="Helical" evidence="1">
    <location>
        <begin position="12"/>
        <end position="38"/>
    </location>
</feature>
<dbReference type="NCBIfam" id="TIGR02537">
    <property type="entry name" value="arch_flag_Nterm"/>
    <property type="match status" value="1"/>
</dbReference>
<evidence type="ECO:0000259" key="2">
    <source>
        <dbReference type="Pfam" id="PF07790"/>
    </source>
</evidence>
<evidence type="ECO:0000313" key="4">
    <source>
        <dbReference type="Proteomes" id="UP001281203"/>
    </source>
</evidence>
<keyword evidence="1" id="KW-0812">Transmembrane</keyword>
<dbReference type="PANTHER" id="PTHR38138">
    <property type="entry name" value="VNG6441H"/>
    <property type="match status" value="1"/>
</dbReference>
<organism evidence="3 4">
    <name type="scientific">Methanoculleus caldifontis</name>
    <dbReference type="NCBI Taxonomy" id="2651577"/>
    <lineage>
        <taxon>Archaea</taxon>
        <taxon>Methanobacteriati</taxon>
        <taxon>Methanobacteriota</taxon>
        <taxon>Stenosarchaea group</taxon>
        <taxon>Methanomicrobia</taxon>
        <taxon>Methanomicrobiales</taxon>
        <taxon>Methanomicrobiaceae</taxon>
        <taxon>Methanoculleus</taxon>
    </lineage>
</organism>
<dbReference type="Pfam" id="PF07790">
    <property type="entry name" value="Pilin_N"/>
    <property type="match status" value="1"/>
</dbReference>
<keyword evidence="4" id="KW-1185">Reference proteome</keyword>
<sequence length="147" mass="15184">MSMMKFRENEEAVSPVIGVILMVAITVILAAVIAAFVFGMTGNVQTTKTVAIGSALNSGDLALTVNGGADLPTLQQLTITIDGAVPTGTITCNNADVSEADGILTLGAGKKFQVGNTITIEGQNSGRLLVVGKWSDGAEQIILDRTY</sequence>
<gene>
    <name evidence="3" type="ORF">F8E02_10645</name>
</gene>
<dbReference type="PANTHER" id="PTHR38138:SF1">
    <property type="entry name" value="ARCHAEAL TYPE IV PILIN N-TERMINAL DOMAIN-CONTAINING PROTEIN"/>
    <property type="match status" value="1"/>
</dbReference>
<comment type="caution">
    <text evidence="3">The sequence shown here is derived from an EMBL/GenBank/DDBJ whole genome shotgun (WGS) entry which is preliminary data.</text>
</comment>
<evidence type="ECO:0000256" key="1">
    <source>
        <dbReference type="SAM" id="Phobius"/>
    </source>
</evidence>
<dbReference type="InterPro" id="IPR012859">
    <property type="entry name" value="Pilin_N_archaeal"/>
</dbReference>
<feature type="domain" description="Archaeal Type IV pilin N-terminal" evidence="2">
    <location>
        <begin position="11"/>
        <end position="84"/>
    </location>
</feature>
<reference evidence="3 4" key="1">
    <citation type="submission" date="2019-10" db="EMBL/GenBank/DDBJ databases">
        <title>Isolation and characterization of Methanoculleus sp. Wushi-C6 from a hot spring well.</title>
        <authorList>
            <person name="Chen S.-C."/>
            <person name="Lan Z.-H."/>
            <person name="You Y.-T."/>
            <person name="Lai M.-C."/>
        </authorList>
    </citation>
    <scope>NUCLEOTIDE SEQUENCE [LARGE SCALE GENOMIC DNA]</scope>
    <source>
        <strain evidence="3 4">Wushi-C6</strain>
    </source>
</reference>
<protein>
    <submittedName>
        <fullName evidence="3">Type IV pilin</fullName>
    </submittedName>
</protein>
<evidence type="ECO:0000313" key="3">
    <source>
        <dbReference type="EMBL" id="MDV2482449.1"/>
    </source>
</evidence>
<dbReference type="InterPro" id="IPR013373">
    <property type="entry name" value="Flagellin/pilin_N_arc"/>
</dbReference>